<dbReference type="Pfam" id="PF00251">
    <property type="entry name" value="Glyco_hydro_32N"/>
    <property type="match status" value="1"/>
</dbReference>
<feature type="chain" id="PRO_5024919968" description="Glycosyl hydrolase family 32 N-terminal domain-containing protein" evidence="6">
    <location>
        <begin position="20"/>
        <end position="689"/>
    </location>
</feature>
<name>A0A5N6K3E0_MONLA</name>
<evidence type="ECO:0000259" key="7">
    <source>
        <dbReference type="Pfam" id="PF00251"/>
    </source>
</evidence>
<organism evidence="9 10">
    <name type="scientific">Monilinia laxa</name>
    <name type="common">Brown rot fungus</name>
    <name type="synonym">Sclerotinia laxa</name>
    <dbReference type="NCBI Taxonomy" id="61186"/>
    <lineage>
        <taxon>Eukaryota</taxon>
        <taxon>Fungi</taxon>
        <taxon>Dikarya</taxon>
        <taxon>Ascomycota</taxon>
        <taxon>Pezizomycotina</taxon>
        <taxon>Leotiomycetes</taxon>
        <taxon>Helotiales</taxon>
        <taxon>Sclerotiniaceae</taxon>
        <taxon>Monilinia</taxon>
    </lineage>
</organism>
<keyword evidence="3 4" id="KW-0326">Glycosidase</keyword>
<evidence type="ECO:0000256" key="6">
    <source>
        <dbReference type="SAM" id="SignalP"/>
    </source>
</evidence>
<dbReference type="Proteomes" id="UP000326757">
    <property type="component" value="Unassembled WGS sequence"/>
</dbReference>
<evidence type="ECO:0008006" key="11">
    <source>
        <dbReference type="Google" id="ProtNLM"/>
    </source>
</evidence>
<dbReference type="AlphaFoldDB" id="A0A5N6K3E0"/>
<dbReference type="FunFam" id="2.115.10.20:FF:000002">
    <property type="entry name" value="Invertase 2"/>
    <property type="match status" value="1"/>
</dbReference>
<dbReference type="Gene3D" id="2.60.120.560">
    <property type="entry name" value="Exo-inulinase, domain 1"/>
    <property type="match status" value="1"/>
</dbReference>
<evidence type="ECO:0000256" key="3">
    <source>
        <dbReference type="ARBA" id="ARBA00023295"/>
    </source>
</evidence>
<protein>
    <recommendedName>
        <fullName evidence="11">Glycosyl hydrolase family 32 N-terminal domain-containing protein</fullName>
    </recommendedName>
</protein>
<feature type="domain" description="Glycosyl hydrolase family 32 N-terminal" evidence="7">
    <location>
        <begin position="177"/>
        <end position="477"/>
    </location>
</feature>
<keyword evidence="2 4" id="KW-0378">Hydrolase</keyword>
<dbReference type="InterPro" id="IPR013148">
    <property type="entry name" value="Glyco_hydro_32_N"/>
</dbReference>
<feature type="region of interest" description="Disordered" evidence="5">
    <location>
        <begin position="143"/>
        <end position="162"/>
    </location>
</feature>
<dbReference type="InterPro" id="IPR018053">
    <property type="entry name" value="Glyco_hydro_32_AS"/>
</dbReference>
<dbReference type="InterPro" id="IPR023296">
    <property type="entry name" value="Glyco_hydro_beta-prop_sf"/>
</dbReference>
<reference evidence="9 10" key="1">
    <citation type="submission" date="2019-06" db="EMBL/GenBank/DDBJ databases">
        <title>Genome Sequence of the Brown Rot Fungal Pathogen Monilinia laxa.</title>
        <authorList>
            <person name="De Miccolis Angelini R.M."/>
            <person name="Landi L."/>
            <person name="Abate D."/>
            <person name="Pollastro S."/>
            <person name="Romanazzi G."/>
            <person name="Faretra F."/>
        </authorList>
    </citation>
    <scope>NUCLEOTIDE SEQUENCE [LARGE SCALE GENOMIC DNA]</scope>
    <source>
        <strain evidence="9 10">Mlax316</strain>
    </source>
</reference>
<dbReference type="SUPFAM" id="SSF75005">
    <property type="entry name" value="Arabinanase/levansucrase/invertase"/>
    <property type="match status" value="1"/>
</dbReference>
<dbReference type="SUPFAM" id="SSF49899">
    <property type="entry name" value="Concanavalin A-like lectins/glucanases"/>
    <property type="match status" value="1"/>
</dbReference>
<proteinExistence type="inferred from homology"/>
<dbReference type="OrthoDB" id="202537at2759"/>
<dbReference type="Pfam" id="PF08244">
    <property type="entry name" value="Glyco_hydro_32C"/>
    <property type="match status" value="1"/>
</dbReference>
<dbReference type="InterPro" id="IPR001362">
    <property type="entry name" value="Glyco_hydro_32"/>
</dbReference>
<evidence type="ECO:0000313" key="9">
    <source>
        <dbReference type="EMBL" id="KAB8296898.1"/>
    </source>
</evidence>
<dbReference type="PROSITE" id="PS00609">
    <property type="entry name" value="GLYCOSYL_HYDROL_F32"/>
    <property type="match status" value="1"/>
</dbReference>
<dbReference type="InterPro" id="IPR013320">
    <property type="entry name" value="ConA-like_dom_sf"/>
</dbReference>
<dbReference type="PANTHER" id="PTHR42800:SF2">
    <property type="entry name" value="INVERTASE-RELATED"/>
    <property type="match status" value="1"/>
</dbReference>
<dbReference type="Gene3D" id="2.115.10.20">
    <property type="entry name" value="Glycosyl hydrolase domain, family 43"/>
    <property type="match status" value="1"/>
</dbReference>
<evidence type="ECO:0000256" key="1">
    <source>
        <dbReference type="ARBA" id="ARBA00009902"/>
    </source>
</evidence>
<comment type="caution">
    <text evidence="9">The sequence shown here is derived from an EMBL/GenBank/DDBJ whole genome shotgun (WGS) entry which is preliminary data.</text>
</comment>
<feature type="domain" description="Glycosyl hydrolase family 32 C-terminal" evidence="8">
    <location>
        <begin position="574"/>
        <end position="638"/>
    </location>
</feature>
<dbReference type="GO" id="GO:0005987">
    <property type="term" value="P:sucrose catabolic process"/>
    <property type="evidence" value="ECO:0007669"/>
    <property type="project" value="TreeGrafter"/>
</dbReference>
<evidence type="ECO:0000313" key="10">
    <source>
        <dbReference type="Proteomes" id="UP000326757"/>
    </source>
</evidence>
<evidence type="ECO:0000259" key="8">
    <source>
        <dbReference type="Pfam" id="PF08244"/>
    </source>
</evidence>
<dbReference type="GO" id="GO:0004575">
    <property type="term" value="F:sucrose alpha-glucosidase activity"/>
    <property type="evidence" value="ECO:0007669"/>
    <property type="project" value="TreeGrafter"/>
</dbReference>
<accession>A0A5N6K3E0</accession>
<comment type="similarity">
    <text evidence="1 4">Belongs to the glycosyl hydrolase 32 family.</text>
</comment>
<dbReference type="GO" id="GO:0000324">
    <property type="term" value="C:fungal-type vacuole"/>
    <property type="evidence" value="ECO:0007669"/>
    <property type="project" value="TreeGrafter"/>
</dbReference>
<evidence type="ECO:0000256" key="2">
    <source>
        <dbReference type="ARBA" id="ARBA00022801"/>
    </source>
</evidence>
<dbReference type="FunFam" id="2.60.120.560:FF:000010">
    <property type="entry name" value="Glycoside hydrolase family 32 protein"/>
    <property type="match status" value="1"/>
</dbReference>
<keyword evidence="6" id="KW-0732">Signal</keyword>
<sequence>MVRLTSLAVGLLTAAACNADFITQVKRAEPTVRLAGRLEERAETIAKTIPLFAERAEPTVRLAGGLEGRAETIAKTIPLFAERAEPTVKIVSALLEREATPLLDERAPEPDSATFTQFKRAEATPNIEGRALEPDSVTGEFKRAEATPPPVAPAWNSAPKDKPLRGNYTGDLRPQIHYSPPQNFMNDPNGLFKDADGVYHVYYQYNPTEVVAGNQHWGHATSKDLYHWTNQNIALSPETEDEGIFSGSIVIDANNTSGFFPNQTNGVIAIYTLNTPESETQNIAYSFDGGYTFEKYSSNPVIPSTSTQFRDPHVTWFKDHWVMVVAYARAFEIGIFTSPDLKEWTAASNFSHHGLLGLQYECPNLVPIPVAGGNGDEDMHLLIISINPGAPLGGSTTQYFPGTFNGTHFTPLDSATRLSDFAKDNYAGQFFHGIPADEDPVFLAWISNWEYAQQVPTGELEGWRSSMSLPRRTHLANVTRTGWSLISYPFDLSPLYNESAPLASNANLGNGNLTVDYSSSVPSGALYLSVNVTNIPNNTLAQGTVNFTFSSSSTGESVSGGMYLGGDAPFWLSRRNLHGFAETNPFFTDRFSVGNTINDQGTFTLDVVIDRTVLEVFLDGGRSSGTITFFPEGKLDKVVVGTADLNEGVVVEAGIWGLEGAWDAMKSEDGWVYGNVTETGVLGNETMTT</sequence>
<dbReference type="PANTHER" id="PTHR42800">
    <property type="entry name" value="EXOINULINASE INUD (AFU_ORTHOLOGUE AFUA_5G00480)"/>
    <property type="match status" value="1"/>
</dbReference>
<gene>
    <name evidence="9" type="ORF">EYC80_002307</name>
</gene>
<feature type="signal peptide" evidence="6">
    <location>
        <begin position="1"/>
        <end position="19"/>
    </location>
</feature>
<dbReference type="SMART" id="SM00640">
    <property type="entry name" value="Glyco_32"/>
    <property type="match status" value="1"/>
</dbReference>
<evidence type="ECO:0000256" key="4">
    <source>
        <dbReference type="RuleBase" id="RU362110"/>
    </source>
</evidence>
<keyword evidence="10" id="KW-1185">Reference proteome</keyword>
<dbReference type="InterPro" id="IPR013189">
    <property type="entry name" value="Glyco_hydro_32_C"/>
</dbReference>
<dbReference type="PROSITE" id="PS51257">
    <property type="entry name" value="PROKAR_LIPOPROTEIN"/>
    <property type="match status" value="1"/>
</dbReference>
<dbReference type="CDD" id="cd18622">
    <property type="entry name" value="GH32_Inu-like"/>
    <property type="match status" value="1"/>
</dbReference>
<dbReference type="EMBL" id="VIGI01000008">
    <property type="protein sequence ID" value="KAB8296898.1"/>
    <property type="molecule type" value="Genomic_DNA"/>
</dbReference>
<evidence type="ECO:0000256" key="5">
    <source>
        <dbReference type="SAM" id="MobiDB-lite"/>
    </source>
</evidence>